<evidence type="ECO:0008006" key="3">
    <source>
        <dbReference type="Google" id="ProtNLM"/>
    </source>
</evidence>
<protein>
    <recommendedName>
        <fullName evidence="3">Guanylate cyclase domain-containing protein</fullName>
    </recommendedName>
</protein>
<organism evidence="1 2">
    <name type="scientific">Sulfurimonas gotlandica (strain DSM 19862 / JCM 16533 / GD1)</name>
    <dbReference type="NCBI Taxonomy" id="929558"/>
    <lineage>
        <taxon>Bacteria</taxon>
        <taxon>Pseudomonadati</taxon>
        <taxon>Campylobacterota</taxon>
        <taxon>Epsilonproteobacteria</taxon>
        <taxon>Campylobacterales</taxon>
        <taxon>Sulfurimonadaceae</taxon>
        <taxon>Sulfurimonas</taxon>
    </lineage>
</organism>
<dbReference type="RefSeq" id="WP_008334964.1">
    <property type="nucleotide sequence ID" value="NZ_AFRZ01000001.1"/>
</dbReference>
<evidence type="ECO:0000313" key="2">
    <source>
        <dbReference type="Proteomes" id="UP000006431"/>
    </source>
</evidence>
<dbReference type="Proteomes" id="UP000006431">
    <property type="component" value="Unassembled WGS sequence"/>
</dbReference>
<accession>H1FW26</accession>
<evidence type="ECO:0000313" key="1">
    <source>
        <dbReference type="EMBL" id="EHP30408.1"/>
    </source>
</evidence>
<gene>
    <name evidence="1" type="ORF">SMGD1_1885</name>
</gene>
<dbReference type="Gene3D" id="3.30.70.1230">
    <property type="entry name" value="Nucleotide cyclase"/>
    <property type="match status" value="1"/>
</dbReference>
<sequence length="231" mass="26841">MLKWLKNIEFAMPIKSNNEWITDIVLIDIINFSKLDAKHQLEIINFLTKSYTKMIEKMLENSNMSLKNLILGYISTGDGFYCILNPKLKGYGIILGLSFNYFSEQISSKYSYFEGLRIAVHTGKIYEFTDILGNKNYIGDGLNDCARYLEIKDYKISTIMVSDTAYESLKAFLDRYKNFNALLIEREFKYSSPYTFEDKHGNKKEGRLVWLRKAGIINPPNTNFNSMLTRT</sequence>
<dbReference type="EMBL" id="AFRZ01000001">
    <property type="protein sequence ID" value="EHP30408.1"/>
    <property type="molecule type" value="Genomic_DNA"/>
</dbReference>
<dbReference type="AlphaFoldDB" id="B6BIQ0"/>
<dbReference type="STRING" id="929558.SMGD1_1885"/>
<reference evidence="1 2" key="1">
    <citation type="journal article" date="2012" name="Proc. Natl. Acad. Sci. U.S.A.">
        <title>Genome and physiology of a model Epsilonproteobacterium responsible for sulfide detoxification in marine oxygen depletion zones.</title>
        <authorList>
            <person name="Grote J."/>
            <person name="Schott T."/>
            <person name="Bruckner C.G."/>
            <person name="Glockner F.O."/>
            <person name="Jost G."/>
            <person name="Teeling H."/>
            <person name="Labrenz M."/>
            <person name="Jurgens K."/>
        </authorList>
    </citation>
    <scope>NUCLEOTIDE SEQUENCE [LARGE SCALE GENOMIC DNA]</scope>
    <source>
        <strain evidence="1 2">GD1</strain>
    </source>
</reference>
<dbReference type="InterPro" id="IPR029787">
    <property type="entry name" value="Nucleotide_cyclase"/>
</dbReference>
<proteinExistence type="predicted"/>
<dbReference type="eggNOG" id="ENOG5030TM8">
    <property type="taxonomic scope" value="Bacteria"/>
</dbReference>
<dbReference type="OrthoDB" id="5333543at2"/>
<dbReference type="SUPFAM" id="SSF55073">
    <property type="entry name" value="Nucleotide cyclase"/>
    <property type="match status" value="1"/>
</dbReference>
<dbReference type="HOGENOM" id="CLU_1199294_0_0_7"/>
<comment type="caution">
    <text evidence="1">The sequence shown here is derived from an EMBL/GenBank/DDBJ whole genome shotgun (WGS) entry which is preliminary data.</text>
</comment>
<accession>B6BIQ0</accession>
<dbReference type="PATRIC" id="fig|929558.5.peg.1880"/>
<keyword evidence="2" id="KW-1185">Reference proteome</keyword>
<name>B6BIQ0_SULGG</name>